<feature type="domain" description="ABC transporter" evidence="3">
    <location>
        <begin position="14"/>
        <end position="255"/>
    </location>
</feature>
<evidence type="ECO:0000313" key="4">
    <source>
        <dbReference type="EMBL" id="RSX48996.1"/>
    </source>
</evidence>
<dbReference type="RefSeq" id="WP_241227293.1">
    <property type="nucleotide sequence ID" value="NZ_QXGJ01000019.1"/>
</dbReference>
<name>A0A430F814_9BIFI</name>
<dbReference type="PANTHER" id="PTHR43158:SF2">
    <property type="entry name" value="SKFA PEPTIDE EXPORT ATP-BINDING PROTEIN SKFE"/>
    <property type="match status" value="1"/>
</dbReference>
<dbReference type="AlphaFoldDB" id="A0A430F814"/>
<dbReference type="SMART" id="SM00382">
    <property type="entry name" value="AAA"/>
    <property type="match status" value="1"/>
</dbReference>
<organism evidence="4 5">
    <name type="scientific">Bifidobacterium callimiconis</name>
    <dbReference type="NCBI Taxonomy" id="2306973"/>
    <lineage>
        <taxon>Bacteria</taxon>
        <taxon>Bacillati</taxon>
        <taxon>Actinomycetota</taxon>
        <taxon>Actinomycetes</taxon>
        <taxon>Bifidobacteriales</taxon>
        <taxon>Bifidobacteriaceae</taxon>
        <taxon>Bifidobacterium</taxon>
    </lineage>
</organism>
<dbReference type="SUPFAM" id="SSF52540">
    <property type="entry name" value="P-loop containing nucleoside triphosphate hydrolases"/>
    <property type="match status" value="1"/>
</dbReference>
<dbReference type="InterPro" id="IPR003439">
    <property type="entry name" value="ABC_transporter-like_ATP-bd"/>
</dbReference>
<gene>
    <name evidence="4" type="ORF">D2E23_2183</name>
</gene>
<sequence length="299" mass="33380">MMESCARAGQEYAVHAESLGFYRQQRLILADVNLSIPRGQRWVLFGPNGIGKSTLVSMMAMRMFPNVGHMEVLGSRTVGGGDLQKHRSRIALASASFGREISPIEDPLNVVMGVMRGQFGNEWREHTPEEYERAMAIMERFGIDYLAGKTMAKLSEGERTRVLICRALLADADLLILDEPTTGLDLGGRELIMRELGGVGTADDDRTIVIVTHQLEEIPAGFDHIALMGRIDRERYDDYCERHPQIYSTLEGNPLPGSMVFTGALEDGLTEDRLGALFGLDLEIRRIGTRWTARRKADR</sequence>
<dbReference type="GO" id="GO:0016887">
    <property type="term" value="F:ATP hydrolysis activity"/>
    <property type="evidence" value="ECO:0007669"/>
    <property type="project" value="InterPro"/>
</dbReference>
<dbReference type="PROSITE" id="PS50893">
    <property type="entry name" value="ABC_TRANSPORTER_2"/>
    <property type="match status" value="1"/>
</dbReference>
<dbReference type="GO" id="GO:0005524">
    <property type="term" value="F:ATP binding"/>
    <property type="evidence" value="ECO:0007669"/>
    <property type="project" value="UniProtKB-KW"/>
</dbReference>
<comment type="caution">
    <text evidence="4">The sequence shown here is derived from an EMBL/GenBank/DDBJ whole genome shotgun (WGS) entry which is preliminary data.</text>
</comment>
<dbReference type="Pfam" id="PF00005">
    <property type="entry name" value="ABC_tran"/>
    <property type="match status" value="1"/>
</dbReference>
<evidence type="ECO:0000313" key="5">
    <source>
        <dbReference type="Proteomes" id="UP000288607"/>
    </source>
</evidence>
<accession>A0A430F814</accession>
<reference evidence="4 5" key="1">
    <citation type="submission" date="2018-09" db="EMBL/GenBank/DDBJ databases">
        <title>Characterization of the phylogenetic diversity of five novel species belonging to the genus Bifidobacterium.</title>
        <authorList>
            <person name="Lugli G.A."/>
            <person name="Duranti S."/>
            <person name="Milani C."/>
        </authorList>
    </citation>
    <scope>NUCLEOTIDE SEQUENCE [LARGE SCALE GENOMIC DNA]</scope>
    <source>
        <strain evidence="4 5">2028B</strain>
    </source>
</reference>
<evidence type="ECO:0000256" key="1">
    <source>
        <dbReference type="ARBA" id="ARBA00022741"/>
    </source>
</evidence>
<proteinExistence type="predicted"/>
<keyword evidence="2 4" id="KW-0067">ATP-binding</keyword>
<dbReference type="EMBL" id="QXGJ01000019">
    <property type="protein sequence ID" value="RSX48996.1"/>
    <property type="molecule type" value="Genomic_DNA"/>
</dbReference>
<dbReference type="Proteomes" id="UP000288607">
    <property type="component" value="Unassembled WGS sequence"/>
</dbReference>
<dbReference type="InterPro" id="IPR027417">
    <property type="entry name" value="P-loop_NTPase"/>
</dbReference>
<dbReference type="InterPro" id="IPR003593">
    <property type="entry name" value="AAA+_ATPase"/>
</dbReference>
<dbReference type="Gene3D" id="3.40.50.300">
    <property type="entry name" value="P-loop containing nucleotide triphosphate hydrolases"/>
    <property type="match status" value="1"/>
</dbReference>
<dbReference type="PANTHER" id="PTHR43158">
    <property type="entry name" value="SKFA PEPTIDE EXPORT ATP-BINDING PROTEIN SKFE"/>
    <property type="match status" value="1"/>
</dbReference>
<evidence type="ECO:0000259" key="3">
    <source>
        <dbReference type="PROSITE" id="PS50893"/>
    </source>
</evidence>
<evidence type="ECO:0000256" key="2">
    <source>
        <dbReference type="ARBA" id="ARBA00022840"/>
    </source>
</evidence>
<keyword evidence="5" id="KW-1185">Reference proteome</keyword>
<keyword evidence="1" id="KW-0547">Nucleotide-binding</keyword>
<protein>
    <submittedName>
        <fullName evidence="4">ABC transporter ATP-binding protein</fullName>
    </submittedName>
</protein>